<evidence type="ECO:0000313" key="4">
    <source>
        <dbReference type="Proteomes" id="UP000002881"/>
    </source>
</evidence>
<dbReference type="Pfam" id="PF07244">
    <property type="entry name" value="POTRA"/>
    <property type="match status" value="1"/>
</dbReference>
<dbReference type="Gene3D" id="2.40.160.50">
    <property type="entry name" value="membrane protein fhac: a member of the omp85/tpsb transporter family"/>
    <property type="match status" value="1"/>
</dbReference>
<keyword evidence="4" id="KW-1185">Reference proteome</keyword>
<accession>I2F3G8</accession>
<dbReference type="GO" id="GO:0019867">
    <property type="term" value="C:outer membrane"/>
    <property type="evidence" value="ECO:0007669"/>
    <property type="project" value="InterPro"/>
</dbReference>
<dbReference type="EMBL" id="CP003532">
    <property type="protein sequence ID" value="AFK06471.1"/>
    <property type="molecule type" value="Genomic_DNA"/>
</dbReference>
<dbReference type="InterPro" id="IPR010827">
    <property type="entry name" value="BamA/TamA_POTRA"/>
</dbReference>
<evidence type="ECO:0000313" key="3">
    <source>
        <dbReference type="EMBL" id="AFK06471.1"/>
    </source>
</evidence>
<evidence type="ECO:0000259" key="2">
    <source>
        <dbReference type="Pfam" id="PF07244"/>
    </source>
</evidence>
<dbReference type="HOGENOM" id="CLU_695992_0_0_0"/>
<dbReference type="AlphaFoldDB" id="I2F3G8"/>
<dbReference type="Gene3D" id="3.10.20.310">
    <property type="entry name" value="membrane protein fhac"/>
    <property type="match status" value="1"/>
</dbReference>
<protein>
    <recommendedName>
        <fullName evidence="2">POTRA domain-containing protein</fullName>
    </recommendedName>
</protein>
<dbReference type="RefSeq" id="WP_014730525.1">
    <property type="nucleotide sequence ID" value="NC_017934.1"/>
</dbReference>
<dbReference type="Proteomes" id="UP000002881">
    <property type="component" value="Chromosome"/>
</dbReference>
<organism evidence="3 4">
    <name type="scientific">Mesotoga prima MesG1.Ag.4.2</name>
    <dbReference type="NCBI Taxonomy" id="660470"/>
    <lineage>
        <taxon>Bacteria</taxon>
        <taxon>Thermotogati</taxon>
        <taxon>Thermotogota</taxon>
        <taxon>Thermotogae</taxon>
        <taxon>Kosmotogales</taxon>
        <taxon>Kosmotogaceae</taxon>
        <taxon>Mesotoga</taxon>
    </lineage>
</organism>
<dbReference type="GeneID" id="87106599"/>
<keyword evidence="1" id="KW-0732">Signal</keyword>
<feature type="signal peptide" evidence="1">
    <location>
        <begin position="1"/>
        <end position="19"/>
    </location>
</feature>
<name>I2F3G8_9BACT</name>
<reference evidence="3 4" key="1">
    <citation type="journal article" date="2012" name="Genome Biol. Evol.">
        <title>Genome Sequence of the Mesophilic Thermotogales Bacterium Mesotoga prima MesG1.Ag.4.2 Reveals the Largest Thermotogales Genome To Date.</title>
        <authorList>
            <person name="Zhaxybayeva O."/>
            <person name="Swithers K.S."/>
            <person name="Foght J."/>
            <person name="Green A.G."/>
            <person name="Bruce D."/>
            <person name="Detter C."/>
            <person name="Han S."/>
            <person name="Teshima H."/>
            <person name="Han J."/>
            <person name="Woyke T."/>
            <person name="Pitluck S."/>
            <person name="Nolan M."/>
            <person name="Ivanova N."/>
            <person name="Pati A."/>
            <person name="Land M.L."/>
            <person name="Dlutek M."/>
            <person name="Doolittle W.F."/>
            <person name="Noll K.M."/>
            <person name="Nesbo C.L."/>
        </authorList>
    </citation>
    <scope>NUCLEOTIDE SEQUENCE [LARGE SCALE GENOMIC DNA]</scope>
    <source>
        <strain evidence="4">mesG1.Ag.4.2</strain>
    </source>
</reference>
<dbReference type="STRING" id="660470.Theba_0756"/>
<dbReference type="KEGG" id="mpg:Theba_0756"/>
<feature type="chain" id="PRO_5003658504" description="POTRA domain-containing protein" evidence="1">
    <location>
        <begin position="20"/>
        <end position="396"/>
    </location>
</feature>
<dbReference type="eggNOG" id="COG4775">
    <property type="taxonomic scope" value="Bacteria"/>
</dbReference>
<proteinExistence type="predicted"/>
<sequence length="396" mass="44128" precursor="true">MKRVILATVLLLFSLTAFGADRIVGIEVTGVHKTNPRVVINISGLQIGEELDIEKVYRAKRNLEDCGLFTDVYLQLNDADGDYKLIISVQERNTIYPYFGEYLALGVGDKSFLGSGVNLYGGIRFLRFTDEKLLGVLPKPQFFWGGLTLGASTFSAFGSGLDPFLELTLFREVPWRDDLILTLDSFSAGTTYSFEDLVVGISYTYEKATFDTTPLNNYSLSILSGAFAFGDEENYEEKRGNFYGQTALSYGFGKGINYLNQKASFTYWYRIIGRIYVQSDTMAGLTYFGQAPVTKQFYLGGNLDLKGWEPYSFNPRFFLLEILEAGIPLTESFGISPSDEMSVFIPKLYLMGALGDNETLGMSIGIGFEWKTPLGVAVEPQLFFGGSGLKFYLELN</sequence>
<gene>
    <name evidence="3" type="ORF">Theba_0756</name>
</gene>
<feature type="domain" description="POTRA" evidence="2">
    <location>
        <begin position="23"/>
        <end position="92"/>
    </location>
</feature>
<evidence type="ECO:0000256" key="1">
    <source>
        <dbReference type="SAM" id="SignalP"/>
    </source>
</evidence>